<dbReference type="CDD" id="cd06577">
    <property type="entry name" value="PASTA_pknB"/>
    <property type="match status" value="1"/>
</dbReference>
<dbReference type="EMBL" id="JBHUGD010000003">
    <property type="protein sequence ID" value="MFD1947807.1"/>
    <property type="molecule type" value="Genomic_DNA"/>
</dbReference>
<organism evidence="3 4">
    <name type="scientific">Nocardioides aestuarii</name>
    <dbReference type="NCBI Taxonomy" id="252231"/>
    <lineage>
        <taxon>Bacteria</taxon>
        <taxon>Bacillati</taxon>
        <taxon>Actinomycetota</taxon>
        <taxon>Actinomycetes</taxon>
        <taxon>Propionibacteriales</taxon>
        <taxon>Nocardioidaceae</taxon>
        <taxon>Nocardioides</taxon>
    </lineage>
</organism>
<evidence type="ECO:0000313" key="3">
    <source>
        <dbReference type="EMBL" id="MFD1947807.1"/>
    </source>
</evidence>
<gene>
    <name evidence="3" type="ORF">ACFSDE_13490</name>
</gene>
<evidence type="ECO:0000256" key="1">
    <source>
        <dbReference type="SAM" id="MobiDB-lite"/>
    </source>
</evidence>
<dbReference type="Gene3D" id="3.30.10.20">
    <property type="match status" value="2"/>
</dbReference>
<dbReference type="Proteomes" id="UP001597351">
    <property type="component" value="Unassembled WGS sequence"/>
</dbReference>
<accession>A0ABW4TM84</accession>
<keyword evidence="4" id="KW-1185">Reference proteome</keyword>
<name>A0ABW4TM84_9ACTN</name>
<feature type="region of interest" description="Disordered" evidence="1">
    <location>
        <begin position="21"/>
        <end position="57"/>
    </location>
</feature>
<proteinExistence type="predicted"/>
<reference evidence="4" key="1">
    <citation type="journal article" date="2019" name="Int. J. Syst. Evol. Microbiol.">
        <title>The Global Catalogue of Microorganisms (GCM) 10K type strain sequencing project: providing services to taxonomists for standard genome sequencing and annotation.</title>
        <authorList>
            <consortium name="The Broad Institute Genomics Platform"/>
            <consortium name="The Broad Institute Genome Sequencing Center for Infectious Disease"/>
            <person name="Wu L."/>
            <person name="Ma J."/>
        </authorList>
    </citation>
    <scope>NUCLEOTIDE SEQUENCE [LARGE SCALE GENOMIC DNA]</scope>
    <source>
        <strain evidence="4">CGMCC 1.12477</strain>
    </source>
</reference>
<feature type="compositionally biased region" description="Acidic residues" evidence="1">
    <location>
        <begin position="40"/>
        <end position="56"/>
    </location>
</feature>
<evidence type="ECO:0000313" key="4">
    <source>
        <dbReference type="Proteomes" id="UP001597351"/>
    </source>
</evidence>
<dbReference type="InterPro" id="IPR005543">
    <property type="entry name" value="PASTA_dom"/>
</dbReference>
<dbReference type="PROSITE" id="PS51178">
    <property type="entry name" value="PASTA"/>
    <property type="match status" value="2"/>
</dbReference>
<sequence length="246" mass="24867">MLAVAAALVVFWVLVPSEEDPPAVAGEDAAAGQVQAAEDGQGDTDSEPAPEPEVAEVPDVARASLSKAKARLQRADLGVRVVKEPSWKPVGTVLTQRMKAGREVSPGTVVTLVVASAMPMVPGTVGSMGKDALKALRKAGFRVKISRQTVTSGTTGTVLSQSPTGANRAAPGSVVEIVLANVVRPVAAAPAPSNCTPGYSPCLPPASDYDCAGGSGDGPEYTGFVRVTGSDPYGLDADGDGLACES</sequence>
<comment type="caution">
    <text evidence="3">The sequence shown here is derived from an EMBL/GenBank/DDBJ whole genome shotgun (WGS) entry which is preliminary data.</text>
</comment>
<feature type="domain" description="PASTA" evidence="2">
    <location>
        <begin position="117"/>
        <end position="181"/>
    </location>
</feature>
<dbReference type="SMART" id="SM00740">
    <property type="entry name" value="PASTA"/>
    <property type="match status" value="2"/>
</dbReference>
<protein>
    <submittedName>
        <fullName evidence="3">PASTA domain-containing protein</fullName>
    </submittedName>
</protein>
<dbReference type="RefSeq" id="WP_343919241.1">
    <property type="nucleotide sequence ID" value="NZ_BAAAJT010000002.1"/>
</dbReference>
<feature type="domain" description="PASTA" evidence="2">
    <location>
        <begin position="51"/>
        <end position="116"/>
    </location>
</feature>
<evidence type="ECO:0000259" key="2">
    <source>
        <dbReference type="PROSITE" id="PS51178"/>
    </source>
</evidence>
<dbReference type="Pfam" id="PF03793">
    <property type="entry name" value="PASTA"/>
    <property type="match status" value="2"/>
</dbReference>